<dbReference type="Gene3D" id="2.130.10.10">
    <property type="entry name" value="YVTN repeat-like/Quinoprotein amine dehydrogenase"/>
    <property type="match status" value="3"/>
</dbReference>
<dbReference type="InterPro" id="IPR015943">
    <property type="entry name" value="WD40/YVTN_repeat-like_dom_sf"/>
</dbReference>
<protein>
    <submittedName>
        <fullName evidence="3">WD40 repeat-like protein</fullName>
    </submittedName>
</protein>
<name>A0A1Y2BWU4_9FUNG</name>
<dbReference type="Pfam" id="PF00400">
    <property type="entry name" value="WD40"/>
    <property type="match status" value="3"/>
</dbReference>
<gene>
    <name evidence="3" type="ORF">LY90DRAFT_672453</name>
</gene>
<feature type="non-terminal residue" evidence="3">
    <location>
        <position position="922"/>
    </location>
</feature>
<evidence type="ECO:0000313" key="4">
    <source>
        <dbReference type="Proteomes" id="UP000193920"/>
    </source>
</evidence>
<dbReference type="InterPro" id="IPR036322">
    <property type="entry name" value="WD40_repeat_dom_sf"/>
</dbReference>
<dbReference type="SUPFAM" id="SSF50978">
    <property type="entry name" value="WD40 repeat-like"/>
    <property type="match status" value="1"/>
</dbReference>
<reference evidence="3 4" key="1">
    <citation type="submission" date="2016-08" db="EMBL/GenBank/DDBJ databases">
        <title>A Parts List for Fungal Cellulosomes Revealed by Comparative Genomics.</title>
        <authorList>
            <consortium name="DOE Joint Genome Institute"/>
            <person name="Haitjema C.H."/>
            <person name="Gilmore S.P."/>
            <person name="Henske J.K."/>
            <person name="Solomon K.V."/>
            <person name="De Groot R."/>
            <person name="Kuo A."/>
            <person name="Mondo S.J."/>
            <person name="Salamov A.A."/>
            <person name="Labutti K."/>
            <person name="Zhao Z."/>
            <person name="Chiniquy J."/>
            <person name="Barry K."/>
            <person name="Brewer H.M."/>
            <person name="Purvine S.O."/>
            <person name="Wright A.T."/>
            <person name="Boxma B."/>
            <person name="Van Alen T."/>
            <person name="Hackstein J.H."/>
            <person name="Baker S.E."/>
            <person name="Grigoriev I.V."/>
            <person name="O'Malley M.A."/>
        </authorList>
    </citation>
    <scope>NUCLEOTIDE SEQUENCE [LARGE SCALE GENOMIC DNA]</scope>
    <source>
        <strain evidence="3 4">G1</strain>
    </source>
</reference>
<dbReference type="SUPFAM" id="SSF50998">
    <property type="entry name" value="Quinoprotein alcohol dehydrogenase-like"/>
    <property type="match status" value="1"/>
</dbReference>
<keyword evidence="2" id="KW-0175">Coiled coil</keyword>
<dbReference type="InterPro" id="IPR001680">
    <property type="entry name" value="WD40_rpt"/>
</dbReference>
<feature type="coiled-coil region" evidence="2">
    <location>
        <begin position="709"/>
        <end position="751"/>
    </location>
</feature>
<dbReference type="InterPro" id="IPR011047">
    <property type="entry name" value="Quinoprotein_ADH-like_sf"/>
</dbReference>
<dbReference type="PANTHER" id="PTHR32215">
    <property type="entry name" value="CILIA- AND FLAGELLA-ASSOCIATED PROTEIN 57"/>
    <property type="match status" value="1"/>
</dbReference>
<dbReference type="PROSITE" id="PS50082">
    <property type="entry name" value="WD_REPEATS_2"/>
    <property type="match status" value="1"/>
</dbReference>
<dbReference type="InterPro" id="IPR052993">
    <property type="entry name" value="CFA-57"/>
</dbReference>
<keyword evidence="4" id="KW-1185">Reference proteome</keyword>
<dbReference type="PROSITE" id="PS50294">
    <property type="entry name" value="WD_REPEATS_REGION"/>
    <property type="match status" value="1"/>
</dbReference>
<evidence type="ECO:0000256" key="2">
    <source>
        <dbReference type="SAM" id="Coils"/>
    </source>
</evidence>
<sequence>MEIVNYSKLKAKPFTVSRSFIYGINGEIKNCIACLDDSSILYIAGSNFVLYNMEKQTQTFIPIYSYNYMFDFVNEGFPQKDENLLTGILQKNTNYTINVMEVCYPYIAVAMQTSENIPLIEVFDVNNVKKKKILYGNETSTEFINVAFSNDKACILAQSGEPDWLLYFWLWNKGKKLSIIKTSNNYGGEIIQIAVNNYETSMVIVSVIGTSILRVYRYVENALKLVNQVRTEYKCVCHTWVNKNRIVIGTENKKILIYENGEFIGVIDHYVIPNGFANISDHLDNISKINVITPFSTGFAVGNDYGIISIFEKTEDSEGYYKKNHDEVLESSAVKSMAVHVNKKGLLVTLQNNQVYYIQVYVDIEKNIDQGFEHLILPFHDGSIIDMDTCIWKPIIVTCGSDKTIRIWNYRDNFVEIIKKYEFDPICLSLHPNGLFLLVGFHNSVKIMTILHNDLYEHWSTNIIGCVQCKFSYGGQFYAIIHGSTIHIYSSWTYSIIWIIRGHTSKVRSICWSNDDRKLFSCDVEGTICVWNIPERKRENILTVPGQQFINGVFTPDYRYLYILEGSGKIWKFDDKNLIYQIPQNLELNNLCISNSGNILIGSTNTGEIRIIHINQDNEQAISFYDLSVHSGQITKLAISNDDSLIFSCSKDGCIAIINLRENNDEIVVTSPKQIAKKFNSNEMLITKSDLQSTIETIMKLTNKVNIMIQKKDEEIENKKKENDDQMKLLNENYEKTVKNYEKISEQIKQELTENNIKYQNAMFDNKEKKEKEINDIKSNFKTKINNENEKYKNLEKQIEKVEVNWKEEIQSLKDQHVNKIQYLKDMYQKKIEEKNQAIALLKKEIKDNEQIHNGNLSEIDENSEKDAIKIQYIFENKIIKEKEILEKVKLENIDMKTQYNEIIKEINYHKQNLATVTAEEK</sequence>
<keyword evidence="1" id="KW-0853">WD repeat</keyword>
<dbReference type="AlphaFoldDB" id="A0A1Y2BWU4"/>
<dbReference type="OrthoDB" id="10251741at2759"/>
<organism evidence="3 4">
    <name type="scientific">Neocallimastix californiae</name>
    <dbReference type="NCBI Taxonomy" id="1754190"/>
    <lineage>
        <taxon>Eukaryota</taxon>
        <taxon>Fungi</taxon>
        <taxon>Fungi incertae sedis</taxon>
        <taxon>Chytridiomycota</taxon>
        <taxon>Chytridiomycota incertae sedis</taxon>
        <taxon>Neocallimastigomycetes</taxon>
        <taxon>Neocallimastigales</taxon>
        <taxon>Neocallimastigaceae</taxon>
        <taxon>Neocallimastix</taxon>
    </lineage>
</organism>
<evidence type="ECO:0000256" key="1">
    <source>
        <dbReference type="PROSITE-ProRule" id="PRU00221"/>
    </source>
</evidence>
<dbReference type="Proteomes" id="UP000193920">
    <property type="component" value="Unassembled WGS sequence"/>
</dbReference>
<dbReference type="EMBL" id="MCOG01000133">
    <property type="protein sequence ID" value="ORY39230.1"/>
    <property type="molecule type" value="Genomic_DNA"/>
</dbReference>
<feature type="repeat" description="WD" evidence="1">
    <location>
        <begin position="500"/>
        <end position="541"/>
    </location>
</feature>
<accession>A0A1Y2BWU4</accession>
<comment type="caution">
    <text evidence="3">The sequence shown here is derived from an EMBL/GenBank/DDBJ whole genome shotgun (WGS) entry which is preliminary data.</text>
</comment>
<proteinExistence type="predicted"/>
<dbReference type="PANTHER" id="PTHR32215:SF0">
    <property type="entry name" value="CILIA- AND FLAGELLA-ASSOCIATED PROTEIN 57"/>
    <property type="match status" value="1"/>
</dbReference>
<feature type="coiled-coil region" evidence="2">
    <location>
        <begin position="778"/>
        <end position="852"/>
    </location>
</feature>
<evidence type="ECO:0000313" key="3">
    <source>
        <dbReference type="EMBL" id="ORY39230.1"/>
    </source>
</evidence>
<dbReference type="STRING" id="1754190.A0A1Y2BWU4"/>
<dbReference type="SMART" id="SM00320">
    <property type="entry name" value="WD40"/>
    <property type="match status" value="4"/>
</dbReference>